<feature type="transmembrane region" description="Helical" evidence="5">
    <location>
        <begin position="95"/>
        <end position="117"/>
    </location>
</feature>
<dbReference type="GO" id="GO:0005778">
    <property type="term" value="C:peroxisomal membrane"/>
    <property type="evidence" value="ECO:0007669"/>
    <property type="project" value="TreeGrafter"/>
</dbReference>
<organism evidence="7 8">
    <name type="scientific">Dibothriocephalus latus</name>
    <name type="common">Fish tapeworm</name>
    <name type="synonym">Diphyllobothrium latum</name>
    <dbReference type="NCBI Taxonomy" id="60516"/>
    <lineage>
        <taxon>Eukaryota</taxon>
        <taxon>Metazoa</taxon>
        <taxon>Spiralia</taxon>
        <taxon>Lophotrochozoa</taxon>
        <taxon>Platyhelminthes</taxon>
        <taxon>Cestoda</taxon>
        <taxon>Eucestoda</taxon>
        <taxon>Diphyllobothriidea</taxon>
        <taxon>Diphyllobothriidae</taxon>
        <taxon>Dibothriocephalus</taxon>
    </lineage>
</organism>
<keyword evidence="3 5" id="KW-1133">Transmembrane helix</keyword>
<dbReference type="InterPro" id="IPR011527">
    <property type="entry name" value="ABC1_TM_dom"/>
</dbReference>
<accession>A0A3P6P9H9</accession>
<evidence type="ECO:0000256" key="2">
    <source>
        <dbReference type="ARBA" id="ARBA00022692"/>
    </source>
</evidence>
<evidence type="ECO:0000313" key="8">
    <source>
        <dbReference type="Proteomes" id="UP000281553"/>
    </source>
</evidence>
<dbReference type="PANTHER" id="PTHR11384:SF59">
    <property type="entry name" value="LYSOSOMAL COBALAMIN TRANSPORTER ABCD4"/>
    <property type="match status" value="1"/>
</dbReference>
<evidence type="ECO:0000256" key="1">
    <source>
        <dbReference type="ARBA" id="ARBA00022448"/>
    </source>
</evidence>
<dbReference type="InterPro" id="IPR050835">
    <property type="entry name" value="ABC_transporter_sub-D"/>
</dbReference>
<evidence type="ECO:0000256" key="4">
    <source>
        <dbReference type="ARBA" id="ARBA00023136"/>
    </source>
</evidence>
<keyword evidence="2 5" id="KW-0812">Transmembrane</keyword>
<dbReference type="GO" id="GO:0005324">
    <property type="term" value="F:long-chain fatty acid transmembrane transporter activity"/>
    <property type="evidence" value="ECO:0007669"/>
    <property type="project" value="TreeGrafter"/>
</dbReference>
<keyword evidence="8" id="KW-1185">Reference proteome</keyword>
<feature type="transmembrane region" description="Helical" evidence="5">
    <location>
        <begin position="169"/>
        <end position="190"/>
    </location>
</feature>
<gene>
    <name evidence="7" type="ORF">DILT_LOCUS61</name>
</gene>
<feature type="transmembrane region" description="Helical" evidence="5">
    <location>
        <begin position="56"/>
        <end position="89"/>
    </location>
</feature>
<proteinExistence type="predicted"/>
<keyword evidence="1" id="KW-0813">Transport</keyword>
<name>A0A3P6P9H9_DIBLA</name>
<sequence>MTCCRRPQKNAFSKNEIIQEDDDEKRKVNFGWKFFRSTCHLINIIFRPFCSRQVAFLVLLIVVAYQTVFFAILVIICNAFVSLIAGYLAIEMREIITNAIHALYFRANAYYVVINFLNVDNPYDQRFVQDVDSLCTSFTSLAPDLVLSPFVIAFYTYKTVDRAGWLGPVSILVFFIVFSIINRFIVPWVARSVFERERQEGYFRFLHAHLRLQSEQAAFSRASVPEYCVADCSLRRLLAAQQTWTTRNTLLSCKYRKSTHEVLKPPWYITLHSHSFLKTKTVQYIKHCV</sequence>
<dbReference type="GO" id="GO:0006635">
    <property type="term" value="P:fatty acid beta-oxidation"/>
    <property type="evidence" value="ECO:0007669"/>
    <property type="project" value="TreeGrafter"/>
</dbReference>
<evidence type="ECO:0000256" key="5">
    <source>
        <dbReference type="SAM" id="Phobius"/>
    </source>
</evidence>
<dbReference type="GO" id="GO:0015910">
    <property type="term" value="P:long-chain fatty acid import into peroxisome"/>
    <property type="evidence" value="ECO:0007669"/>
    <property type="project" value="TreeGrafter"/>
</dbReference>
<dbReference type="GO" id="GO:0042760">
    <property type="term" value="P:very long-chain fatty acid catabolic process"/>
    <property type="evidence" value="ECO:0007669"/>
    <property type="project" value="TreeGrafter"/>
</dbReference>
<dbReference type="Pfam" id="PF06472">
    <property type="entry name" value="ABC_membrane_2"/>
    <property type="match status" value="1"/>
</dbReference>
<evidence type="ECO:0000259" key="6">
    <source>
        <dbReference type="Pfam" id="PF06472"/>
    </source>
</evidence>
<dbReference type="PANTHER" id="PTHR11384">
    <property type="entry name" value="ATP-BINDING CASSETTE, SUB-FAMILY D MEMBER"/>
    <property type="match status" value="1"/>
</dbReference>
<evidence type="ECO:0000313" key="7">
    <source>
        <dbReference type="EMBL" id="VDK29777.1"/>
    </source>
</evidence>
<evidence type="ECO:0000256" key="3">
    <source>
        <dbReference type="ARBA" id="ARBA00022989"/>
    </source>
</evidence>
<dbReference type="GO" id="GO:0007031">
    <property type="term" value="P:peroxisome organization"/>
    <property type="evidence" value="ECO:0007669"/>
    <property type="project" value="TreeGrafter"/>
</dbReference>
<dbReference type="GO" id="GO:0005524">
    <property type="term" value="F:ATP binding"/>
    <property type="evidence" value="ECO:0007669"/>
    <property type="project" value="InterPro"/>
</dbReference>
<dbReference type="AlphaFoldDB" id="A0A3P6P9H9"/>
<feature type="domain" description="ABC transmembrane type-1" evidence="6">
    <location>
        <begin position="66"/>
        <end position="248"/>
    </location>
</feature>
<keyword evidence="4 5" id="KW-0472">Membrane</keyword>
<dbReference type="Proteomes" id="UP000281553">
    <property type="component" value="Unassembled WGS sequence"/>
</dbReference>
<dbReference type="OrthoDB" id="422637at2759"/>
<dbReference type="EMBL" id="UYRU01000250">
    <property type="protein sequence ID" value="VDK29777.1"/>
    <property type="molecule type" value="Genomic_DNA"/>
</dbReference>
<reference evidence="7 8" key="1">
    <citation type="submission" date="2018-11" db="EMBL/GenBank/DDBJ databases">
        <authorList>
            <consortium name="Pathogen Informatics"/>
        </authorList>
    </citation>
    <scope>NUCLEOTIDE SEQUENCE [LARGE SCALE GENOMIC DNA]</scope>
</reference>
<dbReference type="GO" id="GO:0140359">
    <property type="term" value="F:ABC-type transporter activity"/>
    <property type="evidence" value="ECO:0007669"/>
    <property type="project" value="InterPro"/>
</dbReference>
<protein>
    <recommendedName>
        <fullName evidence="6">ABC transmembrane type-1 domain-containing protein</fullName>
    </recommendedName>
</protein>